<protein>
    <submittedName>
        <fullName evidence="2">Uncharacterized protein</fullName>
    </submittedName>
</protein>
<keyword evidence="1" id="KW-0812">Transmembrane</keyword>
<evidence type="ECO:0000256" key="1">
    <source>
        <dbReference type="SAM" id="Phobius"/>
    </source>
</evidence>
<dbReference type="Proteomes" id="UP000316270">
    <property type="component" value="Chromosome 20"/>
</dbReference>
<sequence>MFGTFVTLAAAWESYMQPMVDKMHRFAINVTLSIFAICISQSCVCAGNRWGCGASFSFGMFMKWAFYDGSGGFEAMAYGLWEQIWSPPFMRLNTGRVIILSLVLAGMIVAAYLVAGLRGMKYWLERAANLLVNVLEVFRLVVFEIPEIVMRGLIGVAIV</sequence>
<feature type="transmembrane region" description="Helical" evidence="1">
    <location>
        <begin position="26"/>
        <end position="52"/>
    </location>
</feature>
<dbReference type="AlphaFoldDB" id="A0A517LRD7"/>
<name>A0A517LRD7_9PEZI</name>
<keyword evidence="1" id="KW-0472">Membrane</keyword>
<reference evidence="2 3" key="1">
    <citation type="submission" date="2019-07" db="EMBL/GenBank/DDBJ databases">
        <title>Finished genome of Venturia effusa.</title>
        <authorList>
            <person name="Young C.A."/>
            <person name="Cox M.P."/>
            <person name="Ganley A.R.D."/>
            <person name="David W.J."/>
        </authorList>
    </citation>
    <scope>NUCLEOTIDE SEQUENCE [LARGE SCALE GENOMIC DNA]</scope>
    <source>
        <strain evidence="3">albino</strain>
    </source>
</reference>
<keyword evidence="1" id="KW-1133">Transmembrane helix</keyword>
<proteinExistence type="predicted"/>
<accession>A0A517LRD7</accession>
<evidence type="ECO:0000313" key="2">
    <source>
        <dbReference type="EMBL" id="QDS78215.1"/>
    </source>
</evidence>
<feature type="transmembrane region" description="Helical" evidence="1">
    <location>
        <begin position="97"/>
        <end position="117"/>
    </location>
</feature>
<organism evidence="2 3">
    <name type="scientific">Venturia effusa</name>
    <dbReference type="NCBI Taxonomy" id="50376"/>
    <lineage>
        <taxon>Eukaryota</taxon>
        <taxon>Fungi</taxon>
        <taxon>Dikarya</taxon>
        <taxon>Ascomycota</taxon>
        <taxon>Pezizomycotina</taxon>
        <taxon>Dothideomycetes</taxon>
        <taxon>Pleosporomycetidae</taxon>
        <taxon>Venturiales</taxon>
        <taxon>Venturiaceae</taxon>
        <taxon>Venturia</taxon>
    </lineage>
</organism>
<evidence type="ECO:0000313" key="3">
    <source>
        <dbReference type="Proteomes" id="UP000316270"/>
    </source>
</evidence>
<keyword evidence="3" id="KW-1185">Reference proteome</keyword>
<gene>
    <name evidence="2" type="ORF">FKW77_000902</name>
</gene>
<dbReference type="EMBL" id="CP042204">
    <property type="protein sequence ID" value="QDS78215.1"/>
    <property type="molecule type" value="Genomic_DNA"/>
</dbReference>